<name>A0A364LC04_TALAM</name>
<dbReference type="GO" id="GO:0008483">
    <property type="term" value="F:transaminase activity"/>
    <property type="evidence" value="ECO:0007669"/>
    <property type="project" value="InterPro"/>
</dbReference>
<keyword evidence="3" id="KW-1185">Reference proteome</keyword>
<dbReference type="GO" id="GO:0030170">
    <property type="term" value="F:pyridoxal phosphate binding"/>
    <property type="evidence" value="ECO:0007669"/>
    <property type="project" value="InterPro"/>
</dbReference>
<dbReference type="AlphaFoldDB" id="A0A364LC04"/>
<dbReference type="SUPFAM" id="SSF53383">
    <property type="entry name" value="PLP-dependent transferases"/>
    <property type="match status" value="1"/>
</dbReference>
<evidence type="ECO:0000313" key="3">
    <source>
        <dbReference type="Proteomes" id="UP000249363"/>
    </source>
</evidence>
<dbReference type="InterPro" id="IPR015424">
    <property type="entry name" value="PyrdxlP-dep_Trfase"/>
</dbReference>
<dbReference type="EMBL" id="MIKG01000024">
    <property type="protein sequence ID" value="RAO73332.1"/>
    <property type="molecule type" value="Genomic_DNA"/>
</dbReference>
<dbReference type="RefSeq" id="XP_040737846.1">
    <property type="nucleotide sequence ID" value="XM_040882250.1"/>
</dbReference>
<sequence>MYGGSRRWRRLQIRVEEAPECERASMNLYPKPDDLACICLELMQGGGCLAADPAFVRVPREEADKTGAFLMFEQVIISRAAVGGTQSGVVVVPDIKTVRKRFGGGSLHLATFMGKAPIMELIDPSDPHGILHRENYNNTSIMLSAMFSKTSRTKLQRHRQLYASYWFW</sequence>
<dbReference type="Gene3D" id="3.40.640.10">
    <property type="entry name" value="Type I PLP-dependent aspartate aminotransferase-like (Major domain)"/>
    <property type="match status" value="1"/>
</dbReference>
<comment type="caution">
    <text evidence="2">The sequence shown here is derived from an EMBL/GenBank/DDBJ whole genome shotgun (WGS) entry which is preliminary data.</text>
</comment>
<dbReference type="STRING" id="1196081.A0A364LC04"/>
<evidence type="ECO:0000256" key="1">
    <source>
        <dbReference type="ARBA" id="ARBA00001933"/>
    </source>
</evidence>
<dbReference type="Pfam" id="PF00202">
    <property type="entry name" value="Aminotran_3"/>
    <property type="match status" value="1"/>
</dbReference>
<evidence type="ECO:0000313" key="2">
    <source>
        <dbReference type="EMBL" id="RAO73332.1"/>
    </source>
</evidence>
<dbReference type="PANTHER" id="PTHR43713">
    <property type="entry name" value="GLUTAMATE-1-SEMIALDEHYDE 2,1-AMINOMUTASE"/>
    <property type="match status" value="1"/>
</dbReference>
<reference evidence="2 3" key="1">
    <citation type="journal article" date="2017" name="Biotechnol. Biofuels">
        <title>Differential beta-glucosidase expression as a function of carbon source availability in Talaromyces amestolkiae: a genomic and proteomic approach.</title>
        <authorList>
            <person name="de Eugenio L.I."/>
            <person name="Mendez-Liter J.A."/>
            <person name="Nieto-Dominguez M."/>
            <person name="Alonso L."/>
            <person name="Gil-Munoz J."/>
            <person name="Barriuso J."/>
            <person name="Prieto A."/>
            <person name="Martinez M.J."/>
        </authorList>
    </citation>
    <scope>NUCLEOTIDE SEQUENCE [LARGE SCALE GENOMIC DNA]</scope>
    <source>
        <strain evidence="2 3">CIB</strain>
    </source>
</reference>
<dbReference type="InterPro" id="IPR005814">
    <property type="entry name" value="Aminotrans_3"/>
</dbReference>
<protein>
    <submittedName>
        <fullName evidence="2">Uncharacterized protein</fullName>
    </submittedName>
</protein>
<accession>A0A364LC04</accession>
<organism evidence="2 3">
    <name type="scientific">Talaromyces amestolkiae</name>
    <dbReference type="NCBI Taxonomy" id="1196081"/>
    <lineage>
        <taxon>Eukaryota</taxon>
        <taxon>Fungi</taxon>
        <taxon>Dikarya</taxon>
        <taxon>Ascomycota</taxon>
        <taxon>Pezizomycotina</taxon>
        <taxon>Eurotiomycetes</taxon>
        <taxon>Eurotiomycetidae</taxon>
        <taxon>Eurotiales</taxon>
        <taxon>Trichocomaceae</taxon>
        <taxon>Talaromyces</taxon>
        <taxon>Talaromyces sect. Talaromyces</taxon>
    </lineage>
</organism>
<gene>
    <name evidence="2" type="ORF">BHQ10_009344</name>
</gene>
<proteinExistence type="predicted"/>
<dbReference type="InterPro" id="IPR015421">
    <property type="entry name" value="PyrdxlP-dep_Trfase_major"/>
</dbReference>
<comment type="cofactor">
    <cofactor evidence="1">
        <name>pyridoxal 5'-phosphate</name>
        <dbReference type="ChEBI" id="CHEBI:597326"/>
    </cofactor>
</comment>
<dbReference type="PANTHER" id="PTHR43713:SF3">
    <property type="entry name" value="GLUTAMATE-1-SEMIALDEHYDE 2,1-AMINOMUTASE 1, CHLOROPLASTIC-RELATED"/>
    <property type="match status" value="1"/>
</dbReference>
<dbReference type="GeneID" id="63798558"/>
<dbReference type="Proteomes" id="UP000249363">
    <property type="component" value="Unassembled WGS sequence"/>
</dbReference>